<gene>
    <name evidence="3" type="ORF">P873_07875</name>
</gene>
<dbReference type="AlphaFoldDB" id="A0A091BFD3"/>
<dbReference type="EMBL" id="AWXU01000021">
    <property type="protein sequence ID" value="KFN50267.1"/>
    <property type="molecule type" value="Genomic_DNA"/>
</dbReference>
<comment type="similarity">
    <text evidence="1">Belongs to the UPF0502 family.</text>
</comment>
<name>A0A091BFD3_9GAMM</name>
<dbReference type="SUPFAM" id="SSF46785">
    <property type="entry name" value="Winged helix' DNA-binding domain"/>
    <property type="match status" value="2"/>
</dbReference>
<dbReference type="PANTHER" id="PTHR38768:SF1">
    <property type="entry name" value="UPF0502 PROTEIN YCEH"/>
    <property type="match status" value="1"/>
</dbReference>
<dbReference type="Pfam" id="PF04337">
    <property type="entry name" value="DUF480"/>
    <property type="match status" value="1"/>
</dbReference>
<dbReference type="InterPro" id="IPR036388">
    <property type="entry name" value="WH-like_DNA-bd_sf"/>
</dbReference>
<accession>A0A091BFD3</accession>
<reference evidence="3 4" key="1">
    <citation type="submission" date="2013-09" db="EMBL/GenBank/DDBJ databases">
        <title>Genome sequencing of Arenimonas composti.</title>
        <authorList>
            <person name="Chen F."/>
            <person name="Wang G."/>
        </authorList>
    </citation>
    <scope>NUCLEOTIDE SEQUENCE [LARGE SCALE GENOMIC DNA]</scope>
    <source>
        <strain evidence="3 4">TR7-09</strain>
    </source>
</reference>
<dbReference type="Gene3D" id="1.10.10.10">
    <property type="entry name" value="Winged helix-like DNA-binding domain superfamily/Winged helix DNA-binding domain"/>
    <property type="match status" value="2"/>
</dbReference>
<organism evidence="3 4">
    <name type="scientific">Arenimonas composti TR7-09 = DSM 18010</name>
    <dbReference type="NCBI Taxonomy" id="1121013"/>
    <lineage>
        <taxon>Bacteria</taxon>
        <taxon>Pseudomonadati</taxon>
        <taxon>Pseudomonadota</taxon>
        <taxon>Gammaproteobacteria</taxon>
        <taxon>Lysobacterales</taxon>
        <taxon>Lysobacteraceae</taxon>
        <taxon>Arenimonas</taxon>
    </lineage>
</organism>
<dbReference type="InterPro" id="IPR036390">
    <property type="entry name" value="WH_DNA-bd_sf"/>
</dbReference>
<evidence type="ECO:0000313" key="4">
    <source>
        <dbReference type="Proteomes" id="UP000029391"/>
    </source>
</evidence>
<dbReference type="InterPro" id="IPR007432">
    <property type="entry name" value="DUF480"/>
</dbReference>
<keyword evidence="4" id="KW-1185">Reference proteome</keyword>
<sequence length="224" mass="24376">MSEITGTAEVPQLSPTEARILGSLVEKEATTPEAYPLTANAVTLACNQKNNREPVLELEPGEVGHALRELESRRLVRSLHGARAQRYEHRLAEAYSLTRAQQALLALLLLRGAQTVAELHARSERLAKIADLEETRQVLERLAQRGIVANLGRGPGQREDRWMHLLCGPVELADLPPPRASRGRDQDDGDARDDTRAARIDALEARVEALEAQVAGLVAALGGG</sequence>
<dbReference type="RefSeq" id="WP_043797436.1">
    <property type="nucleotide sequence ID" value="NZ_AUFF01000003.1"/>
</dbReference>
<protein>
    <submittedName>
        <fullName evidence="3">Uncharacterized protein</fullName>
    </submittedName>
</protein>
<evidence type="ECO:0000313" key="3">
    <source>
        <dbReference type="EMBL" id="KFN50267.1"/>
    </source>
</evidence>
<feature type="region of interest" description="Disordered" evidence="2">
    <location>
        <begin position="173"/>
        <end position="195"/>
    </location>
</feature>
<comment type="caution">
    <text evidence="3">The sequence shown here is derived from an EMBL/GenBank/DDBJ whole genome shotgun (WGS) entry which is preliminary data.</text>
</comment>
<evidence type="ECO:0000256" key="1">
    <source>
        <dbReference type="HAMAP-Rule" id="MF_01584"/>
    </source>
</evidence>
<proteinExistence type="inferred from homology"/>
<dbReference type="HAMAP" id="MF_01584">
    <property type="entry name" value="UPF0502"/>
    <property type="match status" value="1"/>
</dbReference>
<dbReference type="Proteomes" id="UP000029391">
    <property type="component" value="Unassembled WGS sequence"/>
</dbReference>
<dbReference type="PANTHER" id="PTHR38768">
    <property type="entry name" value="UPF0502 PROTEIN YCEH"/>
    <property type="match status" value="1"/>
</dbReference>
<dbReference type="STRING" id="1121013.GCA_000426365_01771"/>
<evidence type="ECO:0000256" key="2">
    <source>
        <dbReference type="SAM" id="MobiDB-lite"/>
    </source>
</evidence>
<dbReference type="eggNOG" id="COG3132">
    <property type="taxonomic scope" value="Bacteria"/>
</dbReference>